<dbReference type="FunFam" id="3.40.50.300:FF:000016">
    <property type="entry name" value="Oligopeptide ABC transporter ATP-binding component"/>
    <property type="match status" value="1"/>
</dbReference>
<dbReference type="EMBL" id="FNSL01000001">
    <property type="protein sequence ID" value="SEB44126.1"/>
    <property type="molecule type" value="Genomic_DNA"/>
</dbReference>
<evidence type="ECO:0000256" key="2">
    <source>
        <dbReference type="ARBA" id="ARBA00005417"/>
    </source>
</evidence>
<protein>
    <submittedName>
        <fullName evidence="9">Peptide/nickel transport system ATP-binding protein</fullName>
    </submittedName>
</protein>
<evidence type="ECO:0000256" key="1">
    <source>
        <dbReference type="ARBA" id="ARBA00004417"/>
    </source>
</evidence>
<dbReference type="GO" id="GO:0005886">
    <property type="term" value="C:plasma membrane"/>
    <property type="evidence" value="ECO:0007669"/>
    <property type="project" value="UniProtKB-SubCell"/>
</dbReference>
<dbReference type="CDD" id="cd03257">
    <property type="entry name" value="ABC_NikE_OppD_transporters"/>
    <property type="match status" value="1"/>
</dbReference>
<dbReference type="InterPro" id="IPR027417">
    <property type="entry name" value="P-loop_NTPase"/>
</dbReference>
<feature type="domain" description="ABC transporter" evidence="8">
    <location>
        <begin position="6"/>
        <end position="255"/>
    </location>
</feature>
<dbReference type="SMART" id="SM00382">
    <property type="entry name" value="AAA"/>
    <property type="match status" value="1"/>
</dbReference>
<evidence type="ECO:0000313" key="9">
    <source>
        <dbReference type="EMBL" id="SEB44126.1"/>
    </source>
</evidence>
<evidence type="ECO:0000256" key="4">
    <source>
        <dbReference type="ARBA" id="ARBA00022475"/>
    </source>
</evidence>
<dbReference type="InterPro" id="IPR003593">
    <property type="entry name" value="AAA+_ATPase"/>
</dbReference>
<dbReference type="AlphaFoldDB" id="A0A1H4JDR3"/>
<evidence type="ECO:0000256" key="5">
    <source>
        <dbReference type="ARBA" id="ARBA00022741"/>
    </source>
</evidence>
<evidence type="ECO:0000313" key="10">
    <source>
        <dbReference type="Proteomes" id="UP000199064"/>
    </source>
</evidence>
<dbReference type="InterPro" id="IPR003439">
    <property type="entry name" value="ABC_transporter-like_ATP-bd"/>
</dbReference>
<keyword evidence="4" id="KW-1003">Cell membrane</keyword>
<keyword evidence="3" id="KW-0813">Transport</keyword>
<organism evidence="9 10">
    <name type="scientific">Nitratireductor aquibiodomus</name>
    <dbReference type="NCBI Taxonomy" id="204799"/>
    <lineage>
        <taxon>Bacteria</taxon>
        <taxon>Pseudomonadati</taxon>
        <taxon>Pseudomonadota</taxon>
        <taxon>Alphaproteobacteria</taxon>
        <taxon>Hyphomicrobiales</taxon>
        <taxon>Phyllobacteriaceae</taxon>
        <taxon>Nitratireductor</taxon>
    </lineage>
</organism>
<keyword evidence="6 9" id="KW-0067">ATP-binding</keyword>
<evidence type="ECO:0000259" key="8">
    <source>
        <dbReference type="PROSITE" id="PS50893"/>
    </source>
</evidence>
<evidence type="ECO:0000256" key="7">
    <source>
        <dbReference type="ARBA" id="ARBA00023136"/>
    </source>
</evidence>
<keyword evidence="10" id="KW-1185">Reference proteome</keyword>
<dbReference type="GO" id="GO:0055085">
    <property type="term" value="P:transmembrane transport"/>
    <property type="evidence" value="ECO:0007669"/>
    <property type="project" value="UniProtKB-ARBA"/>
</dbReference>
<gene>
    <name evidence="9" type="ORF">SAMN05216452_1258</name>
</gene>
<keyword evidence="5" id="KW-0547">Nucleotide-binding</keyword>
<name>A0A1H4JDR3_9HYPH</name>
<dbReference type="InterPro" id="IPR050388">
    <property type="entry name" value="ABC_Ni/Peptide_Import"/>
</dbReference>
<dbReference type="SUPFAM" id="SSF52540">
    <property type="entry name" value="P-loop containing nucleoside triphosphate hydrolases"/>
    <property type="match status" value="1"/>
</dbReference>
<sequence length="286" mass="31355">MSAALVEVDGLTVGFPRKGGIVDVVRNVSFSIGREKVGIVGESGSGKSMTGRALLGLIRPPGRVSARELRVGGVDLLNAGERAIRSLRGNQIGMIMQDPKFSLNPVMRIGEQISEAYMLHRNVGRAEARLEALKMLERVKIRDPERVFDAYPHQISGGMGQRVMIAMMLAPEPGFLIADEPTSALDMSVQLEVLSLIDQLVKERQMGLMFISHDLNQVAAFCDRVIVMYAGQIVETCKAAELGKAKHPYTRGLIAAMPRLTKPLEILPTLNRQESWRTEPGVDGRI</sequence>
<accession>A0A1H4JDR3</accession>
<dbReference type="GO" id="GO:0016887">
    <property type="term" value="F:ATP hydrolysis activity"/>
    <property type="evidence" value="ECO:0007669"/>
    <property type="project" value="InterPro"/>
</dbReference>
<keyword evidence="7" id="KW-0472">Membrane</keyword>
<dbReference type="PROSITE" id="PS50893">
    <property type="entry name" value="ABC_TRANSPORTER_2"/>
    <property type="match status" value="1"/>
</dbReference>
<dbReference type="PANTHER" id="PTHR43297:SF2">
    <property type="entry name" value="DIPEPTIDE TRANSPORT ATP-BINDING PROTEIN DPPD"/>
    <property type="match status" value="1"/>
</dbReference>
<dbReference type="Proteomes" id="UP000199064">
    <property type="component" value="Unassembled WGS sequence"/>
</dbReference>
<dbReference type="PANTHER" id="PTHR43297">
    <property type="entry name" value="OLIGOPEPTIDE TRANSPORT ATP-BINDING PROTEIN APPD"/>
    <property type="match status" value="1"/>
</dbReference>
<comment type="subcellular location">
    <subcellularLocation>
        <location evidence="1">Cell inner membrane</location>
        <topology evidence="1">Peripheral membrane protein</topology>
    </subcellularLocation>
</comment>
<dbReference type="RefSeq" id="WP_007009609.1">
    <property type="nucleotide sequence ID" value="NZ_FNSL01000001.1"/>
</dbReference>
<dbReference type="Pfam" id="PF00005">
    <property type="entry name" value="ABC_tran"/>
    <property type="match status" value="1"/>
</dbReference>
<evidence type="ECO:0000256" key="3">
    <source>
        <dbReference type="ARBA" id="ARBA00022448"/>
    </source>
</evidence>
<reference evidence="10" key="1">
    <citation type="submission" date="2016-10" db="EMBL/GenBank/DDBJ databases">
        <authorList>
            <person name="Varghese N."/>
            <person name="Submissions S."/>
        </authorList>
    </citation>
    <scope>NUCLEOTIDE SEQUENCE [LARGE SCALE GENOMIC DNA]</scope>
    <source>
        <strain evidence="10">ES.061</strain>
    </source>
</reference>
<comment type="similarity">
    <text evidence="2">Belongs to the ABC transporter superfamily.</text>
</comment>
<dbReference type="Gene3D" id="3.40.50.300">
    <property type="entry name" value="P-loop containing nucleotide triphosphate hydrolases"/>
    <property type="match status" value="1"/>
</dbReference>
<dbReference type="GO" id="GO:0005524">
    <property type="term" value="F:ATP binding"/>
    <property type="evidence" value="ECO:0007669"/>
    <property type="project" value="UniProtKB-KW"/>
</dbReference>
<proteinExistence type="inferred from homology"/>
<evidence type="ECO:0000256" key="6">
    <source>
        <dbReference type="ARBA" id="ARBA00022840"/>
    </source>
</evidence>